<reference evidence="3" key="1">
    <citation type="submission" date="2023-07" db="EMBL/GenBank/DDBJ databases">
        <title>Study on multiphase classification of strain Alteromonas salexigens isolated from the Yellow Sea.</title>
        <authorList>
            <person name="Sun L."/>
        </authorList>
    </citation>
    <scope>NUCLEOTIDE SEQUENCE [LARGE SCALE GENOMIC DNA]</scope>
    <source>
        <strain evidence="3">ASW11-19</strain>
    </source>
</reference>
<dbReference type="PANTHER" id="PTHR11012">
    <property type="entry name" value="PROTEIN KINASE-LIKE DOMAIN-CONTAINING"/>
    <property type="match status" value="1"/>
</dbReference>
<evidence type="ECO:0000259" key="1">
    <source>
        <dbReference type="SMART" id="SM00587"/>
    </source>
</evidence>
<dbReference type="EMBL" id="JAOTJC010000006">
    <property type="protein sequence ID" value="MCU7553952.1"/>
    <property type="molecule type" value="Genomic_DNA"/>
</dbReference>
<evidence type="ECO:0000313" key="2">
    <source>
        <dbReference type="EMBL" id="MCU7553952.1"/>
    </source>
</evidence>
<gene>
    <name evidence="2" type="ORF">OCL06_05010</name>
</gene>
<proteinExistence type="predicted"/>
<dbReference type="SMART" id="SM00587">
    <property type="entry name" value="CHK"/>
    <property type="match status" value="1"/>
</dbReference>
<dbReference type="Pfam" id="PF02958">
    <property type="entry name" value="EcKL"/>
    <property type="match status" value="2"/>
</dbReference>
<dbReference type="SUPFAM" id="SSF56112">
    <property type="entry name" value="Protein kinase-like (PK-like)"/>
    <property type="match status" value="1"/>
</dbReference>
<dbReference type="RefSeq" id="WP_262992647.1">
    <property type="nucleotide sequence ID" value="NZ_JAOTJC010000006.1"/>
</dbReference>
<evidence type="ECO:0000313" key="3">
    <source>
        <dbReference type="Proteomes" id="UP001209257"/>
    </source>
</evidence>
<dbReference type="PANTHER" id="PTHR11012:SF30">
    <property type="entry name" value="PROTEIN KINASE-LIKE DOMAIN-CONTAINING"/>
    <property type="match status" value="1"/>
</dbReference>
<dbReference type="Proteomes" id="UP001209257">
    <property type="component" value="Unassembled WGS sequence"/>
</dbReference>
<dbReference type="InterPro" id="IPR015897">
    <property type="entry name" value="CHK_kinase-like"/>
</dbReference>
<dbReference type="InterPro" id="IPR011009">
    <property type="entry name" value="Kinase-like_dom_sf"/>
</dbReference>
<sequence>MNPDWLSWVAETLNDPDIQHISEIQPLWSGYGTCVRFYSPVNRRPLVAKVVMPATTAAHPKGWQSAHSHQRKLHSFAVETAFYTDIQPSLPAACATPPLVAHERRGEHFLLVMEDLAACGYTSVPRTLSVAQCHTVLKWLAEFHAHGLGSSAAKLWKRGTYWHLATREAEWHAMAEGPLKQYAREIADALHQCKWQTLLHGDAKVANFCFTPGMDDCAAIDFQYCGGGVGTQDVAYFLGSALSEADLLEHTDACLEVYFTHLDAAMTPKIPAAERQALYDEWQQAYSMACADFYRFLAGWSPQHKKINRDLKRHTHQALRYLTTQSHS</sequence>
<name>A0ABT2VM81_9ALTE</name>
<dbReference type="Gene3D" id="3.90.1200.10">
    <property type="match status" value="1"/>
</dbReference>
<organism evidence="2 3">
    <name type="scientific">Alteromonas salexigens</name>
    <dbReference type="NCBI Taxonomy" id="2982530"/>
    <lineage>
        <taxon>Bacteria</taxon>
        <taxon>Pseudomonadati</taxon>
        <taxon>Pseudomonadota</taxon>
        <taxon>Gammaproteobacteria</taxon>
        <taxon>Alteromonadales</taxon>
        <taxon>Alteromonadaceae</taxon>
        <taxon>Alteromonas/Salinimonas group</taxon>
        <taxon>Alteromonas</taxon>
    </lineage>
</organism>
<keyword evidence="3" id="KW-1185">Reference proteome</keyword>
<comment type="caution">
    <text evidence="2">The sequence shown here is derived from an EMBL/GenBank/DDBJ whole genome shotgun (WGS) entry which is preliminary data.</text>
</comment>
<feature type="domain" description="CHK kinase-like" evidence="1">
    <location>
        <begin position="111"/>
        <end position="268"/>
    </location>
</feature>
<accession>A0ABT2VM81</accession>
<protein>
    <submittedName>
        <fullName evidence="2">Ecdysteroid 22-kinase family protein</fullName>
    </submittedName>
</protein>
<dbReference type="InterPro" id="IPR004119">
    <property type="entry name" value="EcKL"/>
</dbReference>